<dbReference type="InterPro" id="IPR029063">
    <property type="entry name" value="SAM-dependent_MTases_sf"/>
</dbReference>
<dbReference type="Pfam" id="PF01189">
    <property type="entry name" value="Methyltr_RsmB-F"/>
    <property type="match status" value="1"/>
</dbReference>
<keyword evidence="5 6" id="KW-0694">RNA-binding</keyword>
<dbReference type="PRINTS" id="PR02008">
    <property type="entry name" value="RCMTFAMILY"/>
</dbReference>
<dbReference type="GO" id="GO:0006355">
    <property type="term" value="P:regulation of DNA-templated transcription"/>
    <property type="evidence" value="ECO:0007669"/>
    <property type="project" value="InterPro"/>
</dbReference>
<dbReference type="GO" id="GO:0003723">
    <property type="term" value="F:RNA binding"/>
    <property type="evidence" value="ECO:0007669"/>
    <property type="project" value="UniProtKB-UniRule"/>
</dbReference>
<dbReference type="OrthoDB" id="9810297at2"/>
<dbReference type="RefSeq" id="WP_072696890.1">
    <property type="nucleotide sequence ID" value="NZ_FRDI01000004.1"/>
</dbReference>
<evidence type="ECO:0000313" key="9">
    <source>
        <dbReference type="Proteomes" id="UP000186469"/>
    </source>
</evidence>
<dbReference type="Gene3D" id="1.10.940.10">
    <property type="entry name" value="NusB-like"/>
    <property type="match status" value="1"/>
</dbReference>
<dbReference type="InterPro" id="IPR035926">
    <property type="entry name" value="NusB-like_sf"/>
</dbReference>
<comment type="similarity">
    <text evidence="1 6">Belongs to the class I-like SAM-binding methyltransferase superfamily. RsmB/NOP family.</text>
</comment>
<dbReference type="AlphaFoldDB" id="A0A1M7SS50"/>
<evidence type="ECO:0000256" key="3">
    <source>
        <dbReference type="ARBA" id="ARBA00022679"/>
    </source>
</evidence>
<evidence type="ECO:0000256" key="2">
    <source>
        <dbReference type="ARBA" id="ARBA00022603"/>
    </source>
</evidence>
<reference evidence="8 9" key="1">
    <citation type="submission" date="2016-12" db="EMBL/GenBank/DDBJ databases">
        <authorList>
            <person name="Song W.-J."/>
            <person name="Kurnit D.M."/>
        </authorList>
    </citation>
    <scope>NUCLEOTIDE SEQUENCE [LARGE SCALE GENOMIC DNA]</scope>
    <source>
        <strain evidence="8 9">DSM 11393</strain>
    </source>
</reference>
<dbReference type="GO" id="GO:0001510">
    <property type="term" value="P:RNA methylation"/>
    <property type="evidence" value="ECO:0007669"/>
    <property type="project" value="InterPro"/>
</dbReference>
<keyword evidence="4 6" id="KW-0949">S-adenosyl-L-methionine</keyword>
<dbReference type="Proteomes" id="UP000186469">
    <property type="component" value="Unassembled WGS sequence"/>
</dbReference>
<keyword evidence="3 6" id="KW-0808">Transferase</keyword>
<dbReference type="InterPro" id="IPR049560">
    <property type="entry name" value="MeTrfase_RsmB-F_NOP2_cat"/>
</dbReference>
<dbReference type="SUPFAM" id="SSF48013">
    <property type="entry name" value="NusB-like"/>
    <property type="match status" value="1"/>
</dbReference>
<proteinExistence type="inferred from homology"/>
<protein>
    <submittedName>
        <fullName evidence="8">16S rRNA (Cytosine967-C5)-methyltransferase</fullName>
    </submittedName>
</protein>
<evidence type="ECO:0000259" key="7">
    <source>
        <dbReference type="PROSITE" id="PS51686"/>
    </source>
</evidence>
<dbReference type="SUPFAM" id="SSF53335">
    <property type="entry name" value="S-adenosyl-L-methionine-dependent methyltransferases"/>
    <property type="match status" value="1"/>
</dbReference>
<evidence type="ECO:0000256" key="4">
    <source>
        <dbReference type="ARBA" id="ARBA00022691"/>
    </source>
</evidence>
<gene>
    <name evidence="8" type="ORF">SAMN02745728_01211</name>
</gene>
<keyword evidence="2 6" id="KW-0489">Methyltransferase</keyword>
<accession>A0A1M7SS50</accession>
<dbReference type="Pfam" id="PF01029">
    <property type="entry name" value="NusB"/>
    <property type="match status" value="1"/>
</dbReference>
<name>A0A1M7SS50_9BACT</name>
<dbReference type="InterPro" id="IPR018314">
    <property type="entry name" value="RsmB/NOL1/NOP2-like_CS"/>
</dbReference>
<dbReference type="InterPro" id="IPR023267">
    <property type="entry name" value="RCMT"/>
</dbReference>
<dbReference type="STRING" id="1121455.SAMN02745728_01211"/>
<dbReference type="PANTHER" id="PTHR22807">
    <property type="entry name" value="NOP2 YEAST -RELATED NOL1/NOP2/FMU SUN DOMAIN-CONTAINING"/>
    <property type="match status" value="1"/>
</dbReference>
<keyword evidence="9" id="KW-1185">Reference proteome</keyword>
<dbReference type="GO" id="GO:0008173">
    <property type="term" value="F:RNA methyltransferase activity"/>
    <property type="evidence" value="ECO:0007669"/>
    <property type="project" value="InterPro"/>
</dbReference>
<feature type="binding site" evidence="6">
    <location>
        <position position="311"/>
    </location>
    <ligand>
        <name>S-adenosyl-L-methionine</name>
        <dbReference type="ChEBI" id="CHEBI:59789"/>
    </ligand>
</feature>
<evidence type="ECO:0000256" key="1">
    <source>
        <dbReference type="ARBA" id="ARBA00007494"/>
    </source>
</evidence>
<evidence type="ECO:0000313" key="8">
    <source>
        <dbReference type="EMBL" id="SHN61312.1"/>
    </source>
</evidence>
<comment type="caution">
    <text evidence="6">Lacks conserved residue(s) required for the propagation of feature annotation.</text>
</comment>
<dbReference type="PROSITE" id="PS51686">
    <property type="entry name" value="SAM_MT_RSMB_NOP"/>
    <property type="match status" value="1"/>
</dbReference>
<evidence type="ECO:0000256" key="6">
    <source>
        <dbReference type="PROSITE-ProRule" id="PRU01023"/>
    </source>
</evidence>
<dbReference type="InterPro" id="IPR001678">
    <property type="entry name" value="MeTrfase_RsmB-F_NOP2_dom"/>
</dbReference>
<sequence length="453" mass="51288">MPHKSLIQNSGSARECAVKVLTKVILKKEELQATLDNTIKIYKSKTELNFSEQDTALTTELSYGCLRKYQYISELLKKFLQKPNKLPDTFKIRLTIAVYELLFLKGTPDYASLYLHVQGIKAEHGQKLANVANAVLREIQRLGEKVLNIDYFKTQEPQLDQLSIYSAFYSMPLWIVKLWFSAYGEEQALLLLKGSSTKAPLGLRVNLNHKDAQSLINEIKDHANYKIHNAGFGFQTLPSELKAKLNLLQKEGQISRQSAASQEILWEFNTVWEACKKQQNKNKVLWDACAGHGGKCTALAEQNVPVSLASDLSFSRLKGLKKELLRLNLSIPIARLSVPYAALKQKFDAILLDAPCSGLGTLSRHPDIALNRKPEDLTRLIQTQAKMLSHCIAQLENSGHLIYITCTLNPAENEEQIEKVLQENPELKLIKTWHTPYDSPFNEFFWAAHLQKS</sequence>
<dbReference type="PROSITE" id="PS01153">
    <property type="entry name" value="NOL1_NOP2_SUN"/>
    <property type="match status" value="1"/>
</dbReference>
<feature type="active site" description="Nucleophile" evidence="6">
    <location>
        <position position="406"/>
    </location>
</feature>
<evidence type="ECO:0000256" key="5">
    <source>
        <dbReference type="ARBA" id="ARBA00022884"/>
    </source>
</evidence>
<dbReference type="InterPro" id="IPR006027">
    <property type="entry name" value="NusB_RsmB_TIM44"/>
</dbReference>
<feature type="binding site" evidence="6">
    <location>
        <position position="353"/>
    </location>
    <ligand>
        <name>S-adenosyl-L-methionine</name>
        <dbReference type="ChEBI" id="CHEBI:59789"/>
    </ligand>
</feature>
<organism evidence="8 9">
    <name type="scientific">Desulfovibrio litoralis DSM 11393</name>
    <dbReference type="NCBI Taxonomy" id="1121455"/>
    <lineage>
        <taxon>Bacteria</taxon>
        <taxon>Pseudomonadati</taxon>
        <taxon>Thermodesulfobacteriota</taxon>
        <taxon>Desulfovibrionia</taxon>
        <taxon>Desulfovibrionales</taxon>
        <taxon>Desulfovibrionaceae</taxon>
        <taxon>Desulfovibrio</taxon>
    </lineage>
</organism>
<dbReference type="Gene3D" id="3.40.50.150">
    <property type="entry name" value="Vaccinia Virus protein VP39"/>
    <property type="match status" value="1"/>
</dbReference>
<dbReference type="EMBL" id="FRDI01000004">
    <property type="protein sequence ID" value="SHN61312.1"/>
    <property type="molecule type" value="Genomic_DNA"/>
</dbReference>
<dbReference type="PANTHER" id="PTHR22807:SF53">
    <property type="entry name" value="RIBOSOMAL RNA SMALL SUBUNIT METHYLTRANSFERASE B-RELATED"/>
    <property type="match status" value="1"/>
</dbReference>
<feature type="domain" description="SAM-dependent MTase RsmB/NOP-type" evidence="7">
    <location>
        <begin position="191"/>
        <end position="453"/>
    </location>
</feature>